<dbReference type="PANTHER" id="PTHR32487">
    <property type="entry name" value="3-OXO-DELTA(4,5)-STEROID 5-BETA-REDUCTASE"/>
    <property type="match status" value="1"/>
</dbReference>
<evidence type="ECO:0000259" key="1">
    <source>
        <dbReference type="Pfam" id="PF01370"/>
    </source>
</evidence>
<proteinExistence type="predicted"/>
<reference evidence="2 3" key="1">
    <citation type="journal article" date="2016" name="Antonie Van Leeuwenhoek">
        <title>Dongia soli sp. nov., isolated from soil from Dokdo, Korea.</title>
        <authorList>
            <person name="Kim D.U."/>
            <person name="Lee H."/>
            <person name="Kim H."/>
            <person name="Kim S.G."/>
            <person name="Ka J.O."/>
        </authorList>
    </citation>
    <scope>NUCLEOTIDE SEQUENCE [LARGE SCALE GENOMIC DNA]</scope>
    <source>
        <strain evidence="2 3">D78</strain>
    </source>
</reference>
<accession>A0ABU5E7W9</accession>
<name>A0ABU5E7W9_9PROT</name>
<dbReference type="Gene3D" id="3.40.50.720">
    <property type="entry name" value="NAD(P)-binding Rossmann-like Domain"/>
    <property type="match status" value="2"/>
</dbReference>
<organism evidence="2 3">
    <name type="scientific">Dongia soli</name>
    <dbReference type="NCBI Taxonomy" id="600628"/>
    <lineage>
        <taxon>Bacteria</taxon>
        <taxon>Pseudomonadati</taxon>
        <taxon>Pseudomonadota</taxon>
        <taxon>Alphaproteobacteria</taxon>
        <taxon>Rhodospirillales</taxon>
        <taxon>Dongiaceae</taxon>
        <taxon>Dongia</taxon>
    </lineage>
</organism>
<evidence type="ECO:0000313" key="2">
    <source>
        <dbReference type="EMBL" id="MDY0882139.1"/>
    </source>
</evidence>
<dbReference type="InterPro" id="IPR036291">
    <property type="entry name" value="NAD(P)-bd_dom_sf"/>
</dbReference>
<dbReference type="InterPro" id="IPR001509">
    <property type="entry name" value="Epimerase_deHydtase"/>
</dbReference>
<dbReference type="Proteomes" id="UP001279642">
    <property type="component" value="Unassembled WGS sequence"/>
</dbReference>
<sequence length="107" mass="12276">MTTDRKVALVAGAQGVIGRNLIEHLKTLEHWDVIGLSRRVGGDDGRVRQPCGFPASRARFGDFVFSWDYDMFADGSKARRFGFHEFVDTEKMLVEIVVDFRRRKFIP</sequence>
<feature type="domain" description="NAD-dependent epimerase/dehydratase" evidence="1">
    <location>
        <begin position="8"/>
        <end position="40"/>
    </location>
</feature>
<dbReference type="SUPFAM" id="SSF51735">
    <property type="entry name" value="NAD(P)-binding Rossmann-fold domains"/>
    <property type="match status" value="1"/>
</dbReference>
<evidence type="ECO:0000313" key="3">
    <source>
        <dbReference type="Proteomes" id="UP001279642"/>
    </source>
</evidence>
<protein>
    <submittedName>
        <fullName evidence="2">NAD-dependent epimerase/dehydratase family protein</fullName>
    </submittedName>
</protein>
<dbReference type="Pfam" id="PF01370">
    <property type="entry name" value="Epimerase"/>
    <property type="match status" value="1"/>
</dbReference>
<gene>
    <name evidence="2" type="ORF">SMD27_04745</name>
</gene>
<comment type="caution">
    <text evidence="2">The sequence shown here is derived from an EMBL/GenBank/DDBJ whole genome shotgun (WGS) entry which is preliminary data.</text>
</comment>
<dbReference type="PANTHER" id="PTHR32487:SF0">
    <property type="entry name" value="3-OXO-DELTA(4,5)-STEROID 5-BETA-REDUCTASE"/>
    <property type="match status" value="1"/>
</dbReference>
<keyword evidence="3" id="KW-1185">Reference proteome</keyword>
<dbReference type="EMBL" id="JAXCLW010000001">
    <property type="protein sequence ID" value="MDY0882139.1"/>
    <property type="molecule type" value="Genomic_DNA"/>
</dbReference>
<dbReference type="RefSeq" id="WP_320507171.1">
    <property type="nucleotide sequence ID" value="NZ_JAXCLW010000001.1"/>
</dbReference>